<dbReference type="PROSITE" id="PS50404">
    <property type="entry name" value="GST_NTER"/>
    <property type="match status" value="1"/>
</dbReference>
<organism evidence="4 5">
    <name type="scientific">Xylaria bambusicola</name>
    <dbReference type="NCBI Taxonomy" id="326684"/>
    <lineage>
        <taxon>Eukaryota</taxon>
        <taxon>Fungi</taxon>
        <taxon>Dikarya</taxon>
        <taxon>Ascomycota</taxon>
        <taxon>Pezizomycotina</taxon>
        <taxon>Sordariomycetes</taxon>
        <taxon>Xylariomycetidae</taxon>
        <taxon>Xylariales</taxon>
        <taxon>Xylariaceae</taxon>
        <taxon>Xylaria</taxon>
    </lineage>
</organism>
<sequence length="230" mass="26238">MPEITLYHHNGACSQVPHILLRHLDLPFKVVIMKMDETGMVAADGSLSNAEYRKINPAGYVPVLTVDGEVVTEQFAILTMIAMQSPDKVANEGLLGRDSLEKVRVTEWMIWLSDTPHSSGYGAFLHPERYVEGNKEMYPAVKEKGRKTIDYSYDIIEKRLKDRTYVIGEHLTVVDFFLYTLWAWGVRLAKIDMKATYLAYSKLVQRVEALQSVSETVKEEKQPLHFTSKI</sequence>
<comment type="caution">
    <text evidence="4">The sequence shown here is derived from an EMBL/GenBank/DDBJ whole genome shotgun (WGS) entry which is preliminary data.</text>
</comment>
<feature type="domain" description="GST N-terminal" evidence="2">
    <location>
        <begin position="1"/>
        <end position="89"/>
    </location>
</feature>
<dbReference type="SFLD" id="SFLDG00358">
    <property type="entry name" value="Main_(cytGST)"/>
    <property type="match status" value="1"/>
</dbReference>
<evidence type="ECO:0000259" key="2">
    <source>
        <dbReference type="PROSITE" id="PS50404"/>
    </source>
</evidence>
<name>A0AAN7Z6V3_9PEZI</name>
<dbReference type="SUPFAM" id="SSF47616">
    <property type="entry name" value="GST C-terminal domain-like"/>
    <property type="match status" value="1"/>
</dbReference>
<dbReference type="SFLD" id="SFLDS00019">
    <property type="entry name" value="Glutathione_Transferase_(cytos"/>
    <property type="match status" value="1"/>
</dbReference>
<dbReference type="PANTHER" id="PTHR44051">
    <property type="entry name" value="GLUTATHIONE S-TRANSFERASE-RELATED"/>
    <property type="match status" value="1"/>
</dbReference>
<feature type="domain" description="GST C-terminal" evidence="3">
    <location>
        <begin position="98"/>
        <end position="224"/>
    </location>
</feature>
<evidence type="ECO:0000256" key="1">
    <source>
        <dbReference type="ARBA" id="ARBA00007409"/>
    </source>
</evidence>
<keyword evidence="5" id="KW-1185">Reference proteome</keyword>
<dbReference type="InterPro" id="IPR036249">
    <property type="entry name" value="Thioredoxin-like_sf"/>
</dbReference>
<dbReference type="PROSITE" id="PS50405">
    <property type="entry name" value="GST_CTER"/>
    <property type="match status" value="1"/>
</dbReference>
<dbReference type="Gene3D" id="3.40.30.10">
    <property type="entry name" value="Glutaredoxin"/>
    <property type="match status" value="1"/>
</dbReference>
<dbReference type="InterPro" id="IPR004045">
    <property type="entry name" value="Glutathione_S-Trfase_N"/>
</dbReference>
<dbReference type="InterPro" id="IPR010987">
    <property type="entry name" value="Glutathione-S-Trfase_C-like"/>
</dbReference>
<evidence type="ECO:0000313" key="4">
    <source>
        <dbReference type="EMBL" id="KAK5626676.1"/>
    </source>
</evidence>
<protein>
    <recommendedName>
        <fullName evidence="6">Glutathione S-transferase</fullName>
    </recommendedName>
</protein>
<dbReference type="Pfam" id="PF00043">
    <property type="entry name" value="GST_C"/>
    <property type="match status" value="1"/>
</dbReference>
<dbReference type="EMBL" id="JAWHQM010000004">
    <property type="protein sequence ID" value="KAK5626676.1"/>
    <property type="molecule type" value="Genomic_DNA"/>
</dbReference>
<evidence type="ECO:0000259" key="3">
    <source>
        <dbReference type="PROSITE" id="PS50405"/>
    </source>
</evidence>
<gene>
    <name evidence="4" type="ORF">RRF57_002391</name>
</gene>
<comment type="similarity">
    <text evidence="1">Belongs to the GST superfamily.</text>
</comment>
<dbReference type="InterPro" id="IPR036282">
    <property type="entry name" value="Glutathione-S-Trfase_C_sf"/>
</dbReference>
<reference evidence="4 5" key="1">
    <citation type="submission" date="2023-10" db="EMBL/GenBank/DDBJ databases">
        <title>Draft genome sequence of Xylaria bambusicola isolate GMP-LS, the root and basal stem rot pathogen of sugarcane in Indonesia.</title>
        <authorList>
            <person name="Selvaraj P."/>
            <person name="Muralishankar V."/>
            <person name="Muruganantham S."/>
            <person name="Sp S."/>
            <person name="Haryani S."/>
            <person name="Lau K.J.X."/>
            <person name="Naqvi N.I."/>
        </authorList>
    </citation>
    <scope>NUCLEOTIDE SEQUENCE [LARGE SCALE GENOMIC DNA]</scope>
    <source>
        <strain evidence="4">GMP-LS</strain>
    </source>
</reference>
<accession>A0AAN7Z6V3</accession>
<dbReference type="SUPFAM" id="SSF52833">
    <property type="entry name" value="Thioredoxin-like"/>
    <property type="match status" value="1"/>
</dbReference>
<evidence type="ECO:0008006" key="6">
    <source>
        <dbReference type="Google" id="ProtNLM"/>
    </source>
</evidence>
<proteinExistence type="inferred from homology"/>
<dbReference type="Proteomes" id="UP001305414">
    <property type="component" value="Unassembled WGS sequence"/>
</dbReference>
<dbReference type="AlphaFoldDB" id="A0AAN7Z6V3"/>
<evidence type="ECO:0000313" key="5">
    <source>
        <dbReference type="Proteomes" id="UP001305414"/>
    </source>
</evidence>
<dbReference type="CDD" id="cd03057">
    <property type="entry name" value="GST_N_Beta"/>
    <property type="match status" value="1"/>
</dbReference>
<dbReference type="InterPro" id="IPR040079">
    <property type="entry name" value="Glutathione_S-Trfase"/>
</dbReference>
<dbReference type="InterPro" id="IPR004046">
    <property type="entry name" value="GST_C"/>
</dbReference>
<dbReference type="Pfam" id="PF13409">
    <property type="entry name" value="GST_N_2"/>
    <property type="match status" value="1"/>
</dbReference>
<dbReference type="Gene3D" id="1.20.1050.10">
    <property type="match status" value="1"/>
</dbReference>
<dbReference type="PANTHER" id="PTHR44051:SF8">
    <property type="entry name" value="GLUTATHIONE S-TRANSFERASE GSTA"/>
    <property type="match status" value="1"/>
</dbReference>